<feature type="compositionally biased region" description="Polar residues" evidence="1">
    <location>
        <begin position="73"/>
        <end position="94"/>
    </location>
</feature>
<comment type="caution">
    <text evidence="2">The sequence shown here is derived from an EMBL/GenBank/DDBJ whole genome shotgun (WGS) entry which is preliminary data.</text>
</comment>
<keyword evidence="3" id="KW-1185">Reference proteome</keyword>
<accession>A0A1Y1YL27</accession>
<dbReference type="Proteomes" id="UP000193144">
    <property type="component" value="Unassembled WGS sequence"/>
</dbReference>
<organism evidence="2 3">
    <name type="scientific">Clohesyomyces aquaticus</name>
    <dbReference type="NCBI Taxonomy" id="1231657"/>
    <lineage>
        <taxon>Eukaryota</taxon>
        <taxon>Fungi</taxon>
        <taxon>Dikarya</taxon>
        <taxon>Ascomycota</taxon>
        <taxon>Pezizomycotina</taxon>
        <taxon>Dothideomycetes</taxon>
        <taxon>Pleosporomycetidae</taxon>
        <taxon>Pleosporales</taxon>
        <taxon>Lindgomycetaceae</taxon>
        <taxon>Clohesyomyces</taxon>
    </lineage>
</organism>
<proteinExistence type="predicted"/>
<evidence type="ECO:0008006" key="4">
    <source>
        <dbReference type="Google" id="ProtNLM"/>
    </source>
</evidence>
<dbReference type="AlphaFoldDB" id="A0A1Y1YL27"/>
<evidence type="ECO:0000313" key="2">
    <source>
        <dbReference type="EMBL" id="ORX98731.1"/>
    </source>
</evidence>
<feature type="region of interest" description="Disordered" evidence="1">
    <location>
        <begin position="209"/>
        <end position="239"/>
    </location>
</feature>
<sequence length="440" mass="46789">MTAASTHSNDRADASSMVHIETMSNDDLYCMTPPAYAASAAQDEVSIDAENALHLEDSKRALSESPNDEERGTNVQVPAQILEQESITPTSTPLSVPAPRPTESPPVYFQALAMSAAAAHIKKCSIFPNRQAVWLVKKRNMALSPLAAAVLTKEGLLRSKDLELISQSAGLKRDPMDPLSAVAFGVHDTVGDVLLGLVEGPVAAYKHFNREEQQKRKTSTSVSSPATGVGETSPFIESGVDAAGTNMQDQEVKQPIQRNSSASASPNAIKEVAISTGKGFGRIIGASVKAPMTFTHGLTRGFHNVPKLYGDQVRETENVTDLRSGLRVSAKGVGYGIYDGIEGFLVQPVKGAREQGAVGFAKGVGKGFGDLVCKPAAGACGIVGYSSVGVYKEIQKLRPANRSAVQAFMTQGEAEYSQAPESTRMEAVRRYCQVTMVENS</sequence>
<feature type="compositionally biased region" description="Basic and acidic residues" evidence="1">
    <location>
        <begin position="60"/>
        <end position="72"/>
    </location>
</feature>
<feature type="region of interest" description="Disordered" evidence="1">
    <location>
        <begin position="60"/>
        <end position="102"/>
    </location>
</feature>
<protein>
    <recommendedName>
        <fullName evidence="4">Glycosyltransferase family 1 protein</fullName>
    </recommendedName>
</protein>
<dbReference type="STRING" id="1231657.A0A1Y1YL27"/>
<name>A0A1Y1YL27_9PLEO</name>
<dbReference type="EMBL" id="MCFA01000210">
    <property type="protein sequence ID" value="ORX98731.1"/>
    <property type="molecule type" value="Genomic_DNA"/>
</dbReference>
<reference evidence="2 3" key="1">
    <citation type="submission" date="2016-07" db="EMBL/GenBank/DDBJ databases">
        <title>Pervasive Adenine N6-methylation of Active Genes in Fungi.</title>
        <authorList>
            <consortium name="DOE Joint Genome Institute"/>
            <person name="Mondo S.J."/>
            <person name="Dannebaum R.O."/>
            <person name="Kuo R.C."/>
            <person name="Labutti K."/>
            <person name="Haridas S."/>
            <person name="Kuo A."/>
            <person name="Salamov A."/>
            <person name="Ahrendt S.R."/>
            <person name="Lipzen A."/>
            <person name="Sullivan W."/>
            <person name="Andreopoulos W.B."/>
            <person name="Clum A."/>
            <person name="Lindquist E."/>
            <person name="Daum C."/>
            <person name="Ramamoorthy G.K."/>
            <person name="Gryganskyi A."/>
            <person name="Culley D."/>
            <person name="Magnuson J.K."/>
            <person name="James T.Y."/>
            <person name="O'Malley M.A."/>
            <person name="Stajich J.E."/>
            <person name="Spatafora J.W."/>
            <person name="Visel A."/>
            <person name="Grigoriev I.V."/>
        </authorList>
    </citation>
    <scope>NUCLEOTIDE SEQUENCE [LARGE SCALE GENOMIC DNA]</scope>
    <source>
        <strain evidence="2 3">CBS 115471</strain>
    </source>
</reference>
<evidence type="ECO:0000313" key="3">
    <source>
        <dbReference type="Proteomes" id="UP000193144"/>
    </source>
</evidence>
<gene>
    <name evidence="2" type="ORF">BCR34DRAFT_668648</name>
</gene>
<dbReference type="OrthoDB" id="428159at2759"/>
<evidence type="ECO:0000256" key="1">
    <source>
        <dbReference type="SAM" id="MobiDB-lite"/>
    </source>
</evidence>